<dbReference type="Gramene" id="Pp3c12_13310V3.1">
    <property type="protein sequence ID" value="Pp3c12_13310V3.1"/>
    <property type="gene ID" value="Pp3c12_13310"/>
</dbReference>
<evidence type="ECO:0000259" key="1">
    <source>
        <dbReference type="Pfam" id="PF10551"/>
    </source>
</evidence>
<evidence type="ECO:0000313" key="2">
    <source>
        <dbReference type="EMBL" id="PNR43831.1"/>
    </source>
</evidence>
<reference evidence="2 4" key="2">
    <citation type="journal article" date="2018" name="Plant J.">
        <title>The Physcomitrella patens chromosome-scale assembly reveals moss genome structure and evolution.</title>
        <authorList>
            <person name="Lang D."/>
            <person name="Ullrich K.K."/>
            <person name="Murat F."/>
            <person name="Fuchs J."/>
            <person name="Jenkins J."/>
            <person name="Haas F.B."/>
            <person name="Piednoel M."/>
            <person name="Gundlach H."/>
            <person name="Van Bel M."/>
            <person name="Meyberg R."/>
            <person name="Vives C."/>
            <person name="Morata J."/>
            <person name="Symeonidi A."/>
            <person name="Hiss M."/>
            <person name="Muchero W."/>
            <person name="Kamisugi Y."/>
            <person name="Saleh O."/>
            <person name="Blanc G."/>
            <person name="Decker E.L."/>
            <person name="van Gessel N."/>
            <person name="Grimwood J."/>
            <person name="Hayes R.D."/>
            <person name="Graham S.W."/>
            <person name="Gunter L.E."/>
            <person name="McDaniel S.F."/>
            <person name="Hoernstein S.N.W."/>
            <person name="Larsson A."/>
            <person name="Li F.W."/>
            <person name="Perroud P.F."/>
            <person name="Phillips J."/>
            <person name="Ranjan P."/>
            <person name="Rokshar D.S."/>
            <person name="Rothfels C.J."/>
            <person name="Schneider L."/>
            <person name="Shu S."/>
            <person name="Stevenson D.W."/>
            <person name="Thummler F."/>
            <person name="Tillich M."/>
            <person name="Villarreal Aguilar J.C."/>
            <person name="Widiez T."/>
            <person name="Wong G.K."/>
            <person name="Wymore A."/>
            <person name="Zhang Y."/>
            <person name="Zimmer A.D."/>
            <person name="Quatrano R.S."/>
            <person name="Mayer K.F.X."/>
            <person name="Goodstein D."/>
            <person name="Casacuberta J.M."/>
            <person name="Vandepoele K."/>
            <person name="Reski R."/>
            <person name="Cuming A.C."/>
            <person name="Tuskan G.A."/>
            <person name="Maumus F."/>
            <person name="Salse J."/>
            <person name="Schmutz J."/>
            <person name="Rensing S.A."/>
        </authorList>
    </citation>
    <scope>NUCLEOTIDE SEQUENCE [LARGE SCALE GENOMIC DNA]</scope>
    <source>
        <strain evidence="3 4">cv. Gransden 2004</strain>
    </source>
</reference>
<evidence type="ECO:0000313" key="3">
    <source>
        <dbReference type="EnsemblPlants" id="Pp3c12_13310V3.1"/>
    </source>
</evidence>
<reference evidence="3" key="3">
    <citation type="submission" date="2020-12" db="UniProtKB">
        <authorList>
            <consortium name="EnsemblPlants"/>
        </authorList>
    </citation>
    <scope>IDENTIFICATION</scope>
</reference>
<name>A0A2K1JQL9_PHYPA</name>
<dbReference type="EnsemblPlants" id="Pp3c12_13310V3.1">
    <property type="protein sequence ID" value="Pp3c12_13310V3.1"/>
    <property type="gene ID" value="Pp3c12_13310"/>
</dbReference>
<sequence>MINIDNTYLKYKYCRVFFVAIIINVESIVNAKSNDNWLWFLQKLKTTILTSSPLNSKLLKFTFLFDHQKGLIDAINIPFPTCKHTFYFNIKFLKIYTLFEEAIEYLMSIGLQY</sequence>
<gene>
    <name evidence="2" type="ORF">PHYPA_016214</name>
</gene>
<dbReference type="Pfam" id="PF10551">
    <property type="entry name" value="MULE"/>
    <property type="match status" value="1"/>
</dbReference>
<feature type="domain" description="MULE transposase" evidence="1">
    <location>
        <begin position="2"/>
        <end position="86"/>
    </location>
</feature>
<dbReference type="EMBL" id="ABEU02000012">
    <property type="protein sequence ID" value="PNR43831.1"/>
    <property type="molecule type" value="Genomic_DNA"/>
</dbReference>
<protein>
    <recommendedName>
        <fullName evidence="1">MULE transposase domain-containing protein</fullName>
    </recommendedName>
</protein>
<dbReference type="AlphaFoldDB" id="A0A2K1JQL9"/>
<keyword evidence="4" id="KW-1185">Reference proteome</keyword>
<organism evidence="2">
    <name type="scientific">Physcomitrium patens</name>
    <name type="common">Spreading-leaved earth moss</name>
    <name type="synonym">Physcomitrella patens</name>
    <dbReference type="NCBI Taxonomy" id="3218"/>
    <lineage>
        <taxon>Eukaryota</taxon>
        <taxon>Viridiplantae</taxon>
        <taxon>Streptophyta</taxon>
        <taxon>Embryophyta</taxon>
        <taxon>Bryophyta</taxon>
        <taxon>Bryophytina</taxon>
        <taxon>Bryopsida</taxon>
        <taxon>Funariidae</taxon>
        <taxon>Funariales</taxon>
        <taxon>Funariaceae</taxon>
        <taxon>Physcomitrium</taxon>
    </lineage>
</organism>
<dbReference type="InterPro" id="IPR018289">
    <property type="entry name" value="MULE_transposase_dom"/>
</dbReference>
<accession>A0A2K1JQL9</accession>
<proteinExistence type="predicted"/>
<dbReference type="InParanoid" id="A0A2K1JQL9"/>
<dbReference type="Proteomes" id="UP000006727">
    <property type="component" value="Chromosome 12"/>
</dbReference>
<evidence type="ECO:0000313" key="4">
    <source>
        <dbReference type="Proteomes" id="UP000006727"/>
    </source>
</evidence>
<reference evidence="2 4" key="1">
    <citation type="journal article" date="2008" name="Science">
        <title>The Physcomitrella genome reveals evolutionary insights into the conquest of land by plants.</title>
        <authorList>
            <person name="Rensing S."/>
            <person name="Lang D."/>
            <person name="Zimmer A."/>
            <person name="Terry A."/>
            <person name="Salamov A."/>
            <person name="Shapiro H."/>
            <person name="Nishiyama T."/>
            <person name="Perroud P.-F."/>
            <person name="Lindquist E."/>
            <person name="Kamisugi Y."/>
            <person name="Tanahashi T."/>
            <person name="Sakakibara K."/>
            <person name="Fujita T."/>
            <person name="Oishi K."/>
            <person name="Shin-I T."/>
            <person name="Kuroki Y."/>
            <person name="Toyoda A."/>
            <person name="Suzuki Y."/>
            <person name="Hashimoto A."/>
            <person name="Yamaguchi K."/>
            <person name="Sugano A."/>
            <person name="Kohara Y."/>
            <person name="Fujiyama A."/>
            <person name="Anterola A."/>
            <person name="Aoki S."/>
            <person name="Ashton N."/>
            <person name="Barbazuk W.B."/>
            <person name="Barker E."/>
            <person name="Bennetzen J."/>
            <person name="Bezanilla M."/>
            <person name="Blankenship R."/>
            <person name="Cho S.H."/>
            <person name="Dutcher S."/>
            <person name="Estelle M."/>
            <person name="Fawcett J.A."/>
            <person name="Gundlach H."/>
            <person name="Hanada K."/>
            <person name="Heyl A."/>
            <person name="Hicks K.A."/>
            <person name="Hugh J."/>
            <person name="Lohr M."/>
            <person name="Mayer K."/>
            <person name="Melkozernov A."/>
            <person name="Murata T."/>
            <person name="Nelson D."/>
            <person name="Pils B."/>
            <person name="Prigge M."/>
            <person name="Reiss B."/>
            <person name="Renner T."/>
            <person name="Rombauts S."/>
            <person name="Rushton P."/>
            <person name="Sanderfoot A."/>
            <person name="Schween G."/>
            <person name="Shiu S.-H."/>
            <person name="Stueber K."/>
            <person name="Theodoulou F.L."/>
            <person name="Tu H."/>
            <person name="Van de Peer Y."/>
            <person name="Verrier P.J."/>
            <person name="Waters E."/>
            <person name="Wood A."/>
            <person name="Yang L."/>
            <person name="Cove D."/>
            <person name="Cuming A."/>
            <person name="Hasebe M."/>
            <person name="Lucas S."/>
            <person name="Mishler D.B."/>
            <person name="Reski R."/>
            <person name="Grigoriev I."/>
            <person name="Quatrano R.S."/>
            <person name="Boore J.L."/>
        </authorList>
    </citation>
    <scope>NUCLEOTIDE SEQUENCE [LARGE SCALE GENOMIC DNA]</scope>
    <source>
        <strain evidence="3 4">cv. Gransden 2004</strain>
    </source>
</reference>